<keyword evidence="2" id="KW-1185">Reference proteome</keyword>
<dbReference type="Gramene" id="AET5Gv20612200.3">
    <property type="protein sequence ID" value="AET5Gv20612200.3"/>
    <property type="gene ID" value="AET5Gv20612200"/>
</dbReference>
<proteinExistence type="predicted"/>
<protein>
    <recommendedName>
        <fullName evidence="3">Rx N-terminal domain-containing protein</fullName>
    </recommendedName>
</protein>
<accession>A0A453L309</accession>
<reference evidence="1" key="3">
    <citation type="journal article" date="2017" name="Nature">
        <title>Genome sequence of the progenitor of the wheat D genome Aegilops tauschii.</title>
        <authorList>
            <person name="Luo M.C."/>
            <person name="Gu Y.Q."/>
            <person name="Puiu D."/>
            <person name="Wang H."/>
            <person name="Twardziok S.O."/>
            <person name="Deal K.R."/>
            <person name="Huo N."/>
            <person name="Zhu T."/>
            <person name="Wang L."/>
            <person name="Wang Y."/>
            <person name="McGuire P.E."/>
            <person name="Liu S."/>
            <person name="Long H."/>
            <person name="Ramasamy R.K."/>
            <person name="Rodriguez J.C."/>
            <person name="Van S.L."/>
            <person name="Yuan L."/>
            <person name="Wang Z."/>
            <person name="Xia Z."/>
            <person name="Xiao L."/>
            <person name="Anderson O.D."/>
            <person name="Ouyang S."/>
            <person name="Liang Y."/>
            <person name="Zimin A.V."/>
            <person name="Pertea G."/>
            <person name="Qi P."/>
            <person name="Bennetzen J.L."/>
            <person name="Dai X."/>
            <person name="Dawson M.W."/>
            <person name="Muller H.G."/>
            <person name="Kugler K."/>
            <person name="Rivarola-Duarte L."/>
            <person name="Spannagl M."/>
            <person name="Mayer K.F.X."/>
            <person name="Lu F.H."/>
            <person name="Bevan M.W."/>
            <person name="Leroy P."/>
            <person name="Li P."/>
            <person name="You F.M."/>
            <person name="Sun Q."/>
            <person name="Liu Z."/>
            <person name="Lyons E."/>
            <person name="Wicker T."/>
            <person name="Salzberg S.L."/>
            <person name="Devos K.M."/>
            <person name="Dvorak J."/>
        </authorList>
    </citation>
    <scope>NUCLEOTIDE SEQUENCE [LARGE SCALE GENOMIC DNA]</scope>
    <source>
        <strain evidence="1">cv. AL8/78</strain>
    </source>
</reference>
<evidence type="ECO:0000313" key="1">
    <source>
        <dbReference type="EnsemblPlants" id="AET5Gv20612200.3"/>
    </source>
</evidence>
<reference evidence="1" key="4">
    <citation type="submission" date="2019-03" db="UniProtKB">
        <authorList>
            <consortium name="EnsemblPlants"/>
        </authorList>
    </citation>
    <scope>IDENTIFICATION</scope>
</reference>
<reference evidence="1" key="5">
    <citation type="journal article" date="2021" name="G3 (Bethesda)">
        <title>Aegilops tauschii genome assembly Aet v5.0 features greater sequence contiguity and improved annotation.</title>
        <authorList>
            <person name="Wang L."/>
            <person name="Zhu T."/>
            <person name="Rodriguez J.C."/>
            <person name="Deal K.R."/>
            <person name="Dubcovsky J."/>
            <person name="McGuire P.E."/>
            <person name="Lux T."/>
            <person name="Spannagl M."/>
            <person name="Mayer K.F.X."/>
            <person name="Baldrich P."/>
            <person name="Meyers B.C."/>
            <person name="Huo N."/>
            <person name="Gu Y.Q."/>
            <person name="Zhou H."/>
            <person name="Devos K.M."/>
            <person name="Bennetzen J.L."/>
            <person name="Unver T."/>
            <person name="Budak H."/>
            <person name="Gulick P.J."/>
            <person name="Galiba G."/>
            <person name="Kalapos B."/>
            <person name="Nelson D.R."/>
            <person name="Li P."/>
            <person name="You F.M."/>
            <person name="Luo M.C."/>
            <person name="Dvorak J."/>
        </authorList>
    </citation>
    <scope>NUCLEOTIDE SEQUENCE [LARGE SCALE GENOMIC DNA]</scope>
    <source>
        <strain evidence="1">cv. AL8/78</strain>
    </source>
</reference>
<dbReference type="Proteomes" id="UP000015105">
    <property type="component" value="Chromosome 5D"/>
</dbReference>
<sequence length="71" mass="8064">IAASVMAHWCNELARLRMIFYACIDGIPDSIGNLKHLRYLQISRAACPPKRFLPPTFSSLLVFVEAWTTKL</sequence>
<dbReference type="AlphaFoldDB" id="A0A453L309"/>
<dbReference type="EnsemblPlants" id="AET5Gv20612200.3">
    <property type="protein sequence ID" value="AET5Gv20612200.3"/>
    <property type="gene ID" value="AET5Gv20612200"/>
</dbReference>
<evidence type="ECO:0000313" key="2">
    <source>
        <dbReference type="Proteomes" id="UP000015105"/>
    </source>
</evidence>
<reference evidence="2" key="1">
    <citation type="journal article" date="2014" name="Science">
        <title>Ancient hybridizations among the ancestral genomes of bread wheat.</title>
        <authorList>
            <consortium name="International Wheat Genome Sequencing Consortium,"/>
            <person name="Marcussen T."/>
            <person name="Sandve S.R."/>
            <person name="Heier L."/>
            <person name="Spannagl M."/>
            <person name="Pfeifer M."/>
            <person name="Jakobsen K.S."/>
            <person name="Wulff B.B."/>
            <person name="Steuernagel B."/>
            <person name="Mayer K.F."/>
            <person name="Olsen O.A."/>
        </authorList>
    </citation>
    <scope>NUCLEOTIDE SEQUENCE [LARGE SCALE GENOMIC DNA]</scope>
    <source>
        <strain evidence="2">cv. AL8/78</strain>
    </source>
</reference>
<name>A0A453L309_AEGTS</name>
<evidence type="ECO:0008006" key="3">
    <source>
        <dbReference type="Google" id="ProtNLM"/>
    </source>
</evidence>
<reference evidence="2" key="2">
    <citation type="journal article" date="2017" name="Nat. Plants">
        <title>The Aegilops tauschii genome reveals multiple impacts of transposons.</title>
        <authorList>
            <person name="Zhao G."/>
            <person name="Zou C."/>
            <person name="Li K."/>
            <person name="Wang K."/>
            <person name="Li T."/>
            <person name="Gao L."/>
            <person name="Zhang X."/>
            <person name="Wang H."/>
            <person name="Yang Z."/>
            <person name="Liu X."/>
            <person name="Jiang W."/>
            <person name="Mao L."/>
            <person name="Kong X."/>
            <person name="Jiao Y."/>
            <person name="Jia J."/>
        </authorList>
    </citation>
    <scope>NUCLEOTIDE SEQUENCE [LARGE SCALE GENOMIC DNA]</scope>
    <source>
        <strain evidence="2">cv. AL8/78</strain>
    </source>
</reference>
<organism evidence="1 2">
    <name type="scientific">Aegilops tauschii subsp. strangulata</name>
    <name type="common">Goatgrass</name>
    <dbReference type="NCBI Taxonomy" id="200361"/>
    <lineage>
        <taxon>Eukaryota</taxon>
        <taxon>Viridiplantae</taxon>
        <taxon>Streptophyta</taxon>
        <taxon>Embryophyta</taxon>
        <taxon>Tracheophyta</taxon>
        <taxon>Spermatophyta</taxon>
        <taxon>Magnoliopsida</taxon>
        <taxon>Liliopsida</taxon>
        <taxon>Poales</taxon>
        <taxon>Poaceae</taxon>
        <taxon>BOP clade</taxon>
        <taxon>Pooideae</taxon>
        <taxon>Triticodae</taxon>
        <taxon>Triticeae</taxon>
        <taxon>Triticinae</taxon>
        <taxon>Aegilops</taxon>
    </lineage>
</organism>